<feature type="region of interest" description="Disordered" evidence="2">
    <location>
        <begin position="157"/>
        <end position="183"/>
    </location>
</feature>
<evidence type="ECO:0000313" key="5">
    <source>
        <dbReference type="Proteomes" id="UP001209540"/>
    </source>
</evidence>
<keyword evidence="5" id="KW-1185">Reference proteome</keyword>
<feature type="domain" description="C2H2-type" evidence="3">
    <location>
        <begin position="444"/>
        <end position="475"/>
    </location>
</feature>
<dbReference type="Proteomes" id="UP001209540">
    <property type="component" value="Unassembled WGS sequence"/>
</dbReference>
<name>A0AAD5K8Q3_9FUNG</name>
<sequence>MCVQIYNKINRAEHKSTAMIQTRDVVEKRLYNCNQQLQIDDASSLLKIIDNRFTNARQPNQWLHDKNNNATLLQDSFVQQPMYLPQDILNWKIEVLHQLSLKECFNDTLHYSPLTSLATIPEIQVTHNMNSPTTEENHGCIETYCSALPQDPIYSVAYGSKSDSSSPAGQNLPSNESQQGEFQFSPQCDTNLLEHQHSGYHLSPSPSTMPPTSIIPSFSYMVNPSDYAALNVEQSYHKKGQTEENTAHMEELHVIADLLNSQMSLVEGQDEYNNTVPHHSEISMNSQVNYNDNSMPNFIPGVQQPSQLASYQTQESMSTDFPFVDQQFFAPGMELQRHQQKIEPLVSLSYPSISHDTSIIIPTSSMDIEHGAPNNLFPKIATKSSNDKEVSDNSSSSSSKDMNSKKVFWCPICLKENGEYHSVSRKRDLGRHIKAIHDKNKQRFFCGFFTEDFKCKKSYSREDTLKRHQRVCHHQ</sequence>
<feature type="compositionally biased region" description="Low complexity" evidence="2">
    <location>
        <begin position="392"/>
        <end position="401"/>
    </location>
</feature>
<organism evidence="4 5">
    <name type="scientific">Phascolomyces articulosus</name>
    <dbReference type="NCBI Taxonomy" id="60185"/>
    <lineage>
        <taxon>Eukaryota</taxon>
        <taxon>Fungi</taxon>
        <taxon>Fungi incertae sedis</taxon>
        <taxon>Mucoromycota</taxon>
        <taxon>Mucoromycotina</taxon>
        <taxon>Mucoromycetes</taxon>
        <taxon>Mucorales</taxon>
        <taxon>Lichtheimiaceae</taxon>
        <taxon>Phascolomyces</taxon>
    </lineage>
</organism>
<dbReference type="InterPro" id="IPR013087">
    <property type="entry name" value="Znf_C2H2_type"/>
</dbReference>
<accession>A0AAD5K8Q3</accession>
<evidence type="ECO:0000256" key="1">
    <source>
        <dbReference type="PROSITE-ProRule" id="PRU00042"/>
    </source>
</evidence>
<comment type="caution">
    <text evidence="4">The sequence shown here is derived from an EMBL/GenBank/DDBJ whole genome shotgun (WGS) entry which is preliminary data.</text>
</comment>
<reference evidence="4" key="1">
    <citation type="journal article" date="2022" name="IScience">
        <title>Evolution of zygomycete secretomes and the origins of terrestrial fungal ecologies.</title>
        <authorList>
            <person name="Chang Y."/>
            <person name="Wang Y."/>
            <person name="Mondo S."/>
            <person name="Ahrendt S."/>
            <person name="Andreopoulos W."/>
            <person name="Barry K."/>
            <person name="Beard J."/>
            <person name="Benny G.L."/>
            <person name="Blankenship S."/>
            <person name="Bonito G."/>
            <person name="Cuomo C."/>
            <person name="Desiro A."/>
            <person name="Gervers K.A."/>
            <person name="Hundley H."/>
            <person name="Kuo A."/>
            <person name="LaButti K."/>
            <person name="Lang B.F."/>
            <person name="Lipzen A."/>
            <person name="O'Donnell K."/>
            <person name="Pangilinan J."/>
            <person name="Reynolds N."/>
            <person name="Sandor L."/>
            <person name="Smith M.E."/>
            <person name="Tsang A."/>
            <person name="Grigoriev I.V."/>
            <person name="Stajich J.E."/>
            <person name="Spatafora J.W."/>
        </authorList>
    </citation>
    <scope>NUCLEOTIDE SEQUENCE</scope>
    <source>
        <strain evidence="4">RSA 2281</strain>
    </source>
</reference>
<reference evidence="4" key="2">
    <citation type="submission" date="2023-02" db="EMBL/GenBank/DDBJ databases">
        <authorList>
            <consortium name="DOE Joint Genome Institute"/>
            <person name="Mondo S.J."/>
            <person name="Chang Y."/>
            <person name="Wang Y."/>
            <person name="Ahrendt S."/>
            <person name="Andreopoulos W."/>
            <person name="Barry K."/>
            <person name="Beard J."/>
            <person name="Benny G.L."/>
            <person name="Blankenship S."/>
            <person name="Bonito G."/>
            <person name="Cuomo C."/>
            <person name="Desiro A."/>
            <person name="Gervers K.A."/>
            <person name="Hundley H."/>
            <person name="Kuo A."/>
            <person name="LaButti K."/>
            <person name="Lang B.F."/>
            <person name="Lipzen A."/>
            <person name="O'Donnell K."/>
            <person name="Pangilinan J."/>
            <person name="Reynolds N."/>
            <person name="Sandor L."/>
            <person name="Smith M.W."/>
            <person name="Tsang A."/>
            <person name="Grigoriev I.V."/>
            <person name="Stajich J.E."/>
            <person name="Spatafora J.W."/>
        </authorList>
    </citation>
    <scope>NUCLEOTIDE SEQUENCE</scope>
    <source>
        <strain evidence="4">RSA 2281</strain>
    </source>
</reference>
<dbReference type="PROSITE" id="PS50157">
    <property type="entry name" value="ZINC_FINGER_C2H2_2"/>
    <property type="match status" value="1"/>
</dbReference>
<protein>
    <recommendedName>
        <fullName evidence="3">C2H2-type domain-containing protein</fullName>
    </recommendedName>
</protein>
<keyword evidence="1" id="KW-0862">Zinc</keyword>
<feature type="region of interest" description="Disordered" evidence="2">
    <location>
        <begin position="372"/>
        <end position="402"/>
    </location>
</feature>
<dbReference type="EMBL" id="JAIXMP010000004">
    <property type="protein sequence ID" value="KAI9274542.1"/>
    <property type="molecule type" value="Genomic_DNA"/>
</dbReference>
<evidence type="ECO:0000313" key="4">
    <source>
        <dbReference type="EMBL" id="KAI9274542.1"/>
    </source>
</evidence>
<gene>
    <name evidence="4" type="ORF">BDA99DRAFT_555964</name>
</gene>
<feature type="compositionally biased region" description="Polar residues" evidence="2">
    <location>
        <begin position="161"/>
        <end position="183"/>
    </location>
</feature>
<proteinExistence type="predicted"/>
<evidence type="ECO:0000256" key="2">
    <source>
        <dbReference type="SAM" id="MobiDB-lite"/>
    </source>
</evidence>
<keyword evidence="1" id="KW-0863">Zinc-finger</keyword>
<dbReference type="AlphaFoldDB" id="A0AAD5K8Q3"/>
<dbReference type="GO" id="GO:0008270">
    <property type="term" value="F:zinc ion binding"/>
    <property type="evidence" value="ECO:0007669"/>
    <property type="project" value="UniProtKB-KW"/>
</dbReference>
<evidence type="ECO:0000259" key="3">
    <source>
        <dbReference type="PROSITE" id="PS50157"/>
    </source>
</evidence>
<keyword evidence="1" id="KW-0479">Metal-binding</keyword>
<dbReference type="Gene3D" id="3.30.160.60">
    <property type="entry name" value="Classic Zinc Finger"/>
    <property type="match status" value="1"/>
</dbReference>